<dbReference type="PROSITE" id="PS51257">
    <property type="entry name" value="PROKAR_LIPOPROTEIN"/>
    <property type="match status" value="1"/>
</dbReference>
<accession>A0A7W9V0E0</accession>
<reference evidence="3 4" key="1">
    <citation type="submission" date="2020-08" db="EMBL/GenBank/DDBJ databases">
        <title>Genomic Encyclopedia of Type Strains, Phase III (KMG-III): the genomes of soil and plant-associated and newly described type strains.</title>
        <authorList>
            <person name="Whitman W."/>
        </authorList>
    </citation>
    <scope>NUCLEOTIDE SEQUENCE [LARGE SCALE GENOMIC DNA]</scope>
    <source>
        <strain evidence="3 4">CECT 8305</strain>
    </source>
</reference>
<dbReference type="Gene3D" id="3.90.76.10">
    <property type="entry name" value="Dipeptide-binding Protein, Domain 1"/>
    <property type="match status" value="1"/>
</dbReference>
<dbReference type="InterPro" id="IPR039424">
    <property type="entry name" value="SBP_5"/>
</dbReference>
<feature type="domain" description="Solute-binding protein family 5" evidence="2">
    <location>
        <begin position="118"/>
        <end position="464"/>
    </location>
</feature>
<dbReference type="SUPFAM" id="SSF53850">
    <property type="entry name" value="Periplasmic binding protein-like II"/>
    <property type="match status" value="1"/>
</dbReference>
<dbReference type="Gene3D" id="3.10.105.10">
    <property type="entry name" value="Dipeptide-binding Protein, Domain 3"/>
    <property type="match status" value="1"/>
</dbReference>
<organism evidence="3 4">
    <name type="scientific">Streptomyces zagrosensis</name>
    <dbReference type="NCBI Taxonomy" id="1042984"/>
    <lineage>
        <taxon>Bacteria</taxon>
        <taxon>Bacillati</taxon>
        <taxon>Actinomycetota</taxon>
        <taxon>Actinomycetes</taxon>
        <taxon>Kitasatosporales</taxon>
        <taxon>Streptomycetaceae</taxon>
        <taxon>Streptomyces</taxon>
    </lineage>
</organism>
<evidence type="ECO:0000256" key="1">
    <source>
        <dbReference type="SAM" id="SignalP"/>
    </source>
</evidence>
<proteinExistence type="predicted"/>
<sequence>MFRTSRRVATRSTAALCAAVLLGSCSADSGQDGNGPGGKPAARGEQDINAQPLAALRDGGDLRVPVDALPTNYNPVQVNGARVVTWQLTEAILPTAFKDAPTGERVVNKAFFTSAALTSTSPQTIAYRIADDAVWSDGRPITWEDLRGQWRALSGKDTAYEAYSTVGYSEITSVERGRSDKEAVVKLRRPFAEWQGLFSPLVPKQLTATASAFNKGWLQRPAVTAGPFAIDRIDRTGKTITLRRNPSWWAGKPPLNRVILRVLDPAARADELANRGIDLYPIGADLDLFTRARTMPGVEIRTAPERLAGQLTFNGGKGATLADERLRRAVAQTVDREAITAALVGRIVPGAKPVGNHILPPGDPGYRDNSGTLPFDSEAAGKQLDAQGWKLNGKYRVKDGQRLSLRLIGQETPVGKTVCGLLREQLRKAGIEALVRTVPLERFYDGYLLPGNFDLIAFEWTKSASPFAHDRPVFQKPRGNDFGSNFGRIHIPRVDQLYDQGLAELEPAKRRHVANEIDVLAWKHAHHLPLYAGSGAYAVRKELANYGAHGLGVYGFDRAGFTK</sequence>
<dbReference type="RefSeq" id="WP_184574839.1">
    <property type="nucleotide sequence ID" value="NZ_JACHJL010000012.1"/>
</dbReference>
<evidence type="ECO:0000313" key="4">
    <source>
        <dbReference type="Proteomes" id="UP000588098"/>
    </source>
</evidence>
<keyword evidence="1" id="KW-0732">Signal</keyword>
<dbReference type="InterPro" id="IPR000914">
    <property type="entry name" value="SBP_5_dom"/>
</dbReference>
<name>A0A7W9V0E0_9ACTN</name>
<dbReference type="Pfam" id="PF00496">
    <property type="entry name" value="SBP_bac_5"/>
    <property type="match status" value="1"/>
</dbReference>
<evidence type="ECO:0000259" key="2">
    <source>
        <dbReference type="Pfam" id="PF00496"/>
    </source>
</evidence>
<feature type="chain" id="PRO_5030959886" evidence="1">
    <location>
        <begin position="28"/>
        <end position="563"/>
    </location>
</feature>
<dbReference type="Proteomes" id="UP000588098">
    <property type="component" value="Unassembled WGS sequence"/>
</dbReference>
<protein>
    <submittedName>
        <fullName evidence="3">Peptide/nickel transport system substrate-binding protein</fullName>
    </submittedName>
</protein>
<dbReference type="GO" id="GO:0015833">
    <property type="term" value="P:peptide transport"/>
    <property type="evidence" value="ECO:0007669"/>
    <property type="project" value="TreeGrafter"/>
</dbReference>
<dbReference type="GO" id="GO:1904680">
    <property type="term" value="F:peptide transmembrane transporter activity"/>
    <property type="evidence" value="ECO:0007669"/>
    <property type="project" value="TreeGrafter"/>
</dbReference>
<dbReference type="CDD" id="cd08501">
    <property type="entry name" value="PBP2_Lpqw"/>
    <property type="match status" value="1"/>
</dbReference>
<dbReference type="PANTHER" id="PTHR30290">
    <property type="entry name" value="PERIPLASMIC BINDING COMPONENT OF ABC TRANSPORTER"/>
    <property type="match status" value="1"/>
</dbReference>
<comment type="caution">
    <text evidence="3">The sequence shown here is derived from an EMBL/GenBank/DDBJ whole genome shotgun (WGS) entry which is preliminary data.</text>
</comment>
<evidence type="ECO:0000313" key="3">
    <source>
        <dbReference type="EMBL" id="MBB5937712.1"/>
    </source>
</evidence>
<gene>
    <name evidence="3" type="ORF">FHS42_004793</name>
</gene>
<dbReference type="EMBL" id="JACHJL010000012">
    <property type="protein sequence ID" value="MBB5937712.1"/>
    <property type="molecule type" value="Genomic_DNA"/>
</dbReference>
<dbReference type="AlphaFoldDB" id="A0A7W9V0E0"/>
<feature type="signal peptide" evidence="1">
    <location>
        <begin position="1"/>
        <end position="27"/>
    </location>
</feature>
<dbReference type="PANTHER" id="PTHR30290:SF65">
    <property type="entry name" value="MONOACYL PHOSPHATIDYLINOSITOL TETRAMANNOSIDE-BINDING PROTEIN LPQW-RELATED"/>
    <property type="match status" value="1"/>
</dbReference>
<keyword evidence="4" id="KW-1185">Reference proteome</keyword>
<dbReference type="Gene3D" id="3.40.190.10">
    <property type="entry name" value="Periplasmic binding protein-like II"/>
    <property type="match status" value="1"/>
</dbReference>